<comment type="caution">
    <text evidence="2">The sequence shown here is derived from an EMBL/GenBank/DDBJ whole genome shotgun (WGS) entry which is preliminary data.</text>
</comment>
<dbReference type="PROSITE" id="PS50041">
    <property type="entry name" value="C_TYPE_LECTIN_2"/>
    <property type="match status" value="1"/>
</dbReference>
<dbReference type="InterPro" id="IPR050111">
    <property type="entry name" value="C-type_lectin/snaclec_domain"/>
</dbReference>
<evidence type="ECO:0000259" key="1">
    <source>
        <dbReference type="PROSITE" id="PS50041"/>
    </source>
</evidence>
<dbReference type="EMBL" id="QCYY01002373">
    <property type="protein sequence ID" value="ROT70893.1"/>
    <property type="molecule type" value="Genomic_DNA"/>
</dbReference>
<protein>
    <submittedName>
        <fullName evidence="2">Putative C-type mannose receptor 2-like</fullName>
    </submittedName>
</protein>
<evidence type="ECO:0000313" key="2">
    <source>
        <dbReference type="EMBL" id="ROT70893.1"/>
    </source>
</evidence>
<dbReference type="InterPro" id="IPR016187">
    <property type="entry name" value="CTDL_fold"/>
</dbReference>
<proteinExistence type="predicted"/>
<evidence type="ECO:0000313" key="3">
    <source>
        <dbReference type="Proteomes" id="UP000283509"/>
    </source>
</evidence>
<dbReference type="SUPFAM" id="SSF56436">
    <property type="entry name" value="C-type lectin-like"/>
    <property type="match status" value="1"/>
</dbReference>
<dbReference type="SMART" id="SM00034">
    <property type="entry name" value="CLECT"/>
    <property type="match status" value="1"/>
</dbReference>
<keyword evidence="2" id="KW-0675">Receptor</keyword>
<gene>
    <name evidence="2" type="ORF">C7M84_010806</name>
</gene>
<dbReference type="InterPro" id="IPR001304">
    <property type="entry name" value="C-type_lectin-like"/>
</dbReference>
<dbReference type="OrthoDB" id="6356177at2759"/>
<dbReference type="InterPro" id="IPR016186">
    <property type="entry name" value="C-type_lectin-like/link_sf"/>
</dbReference>
<dbReference type="PANTHER" id="PTHR22803">
    <property type="entry name" value="MANNOSE, PHOSPHOLIPASE, LECTIN RECEPTOR RELATED"/>
    <property type="match status" value="1"/>
</dbReference>
<keyword evidence="3" id="KW-1185">Reference proteome</keyword>
<sequence length="122" mass="13451">MALCAESFIDLGAIGCYHIHESSMNFADALLYCQSLNADLATPSSLDPLRQYLLDNGKTGEYWVGLVRPSGWIDGRRDDPSEWDEGEPNDSGACARLRDSSDFKAADHGCLNSYKVICEQEV</sequence>
<dbReference type="Pfam" id="PF00059">
    <property type="entry name" value="Lectin_C"/>
    <property type="match status" value="1"/>
</dbReference>
<dbReference type="Proteomes" id="UP000283509">
    <property type="component" value="Unassembled WGS sequence"/>
</dbReference>
<dbReference type="AlphaFoldDB" id="A0A423T3A9"/>
<feature type="domain" description="C-type lectin" evidence="1">
    <location>
        <begin position="16"/>
        <end position="119"/>
    </location>
</feature>
<reference evidence="2 3" key="2">
    <citation type="submission" date="2019-01" db="EMBL/GenBank/DDBJ databases">
        <title>The decoding of complex shrimp genome reveals the adaptation for benthos swimmer, frequently molting mechanism and breeding impact on genome.</title>
        <authorList>
            <person name="Sun Y."/>
            <person name="Gao Y."/>
            <person name="Yu Y."/>
        </authorList>
    </citation>
    <scope>NUCLEOTIDE SEQUENCE [LARGE SCALE GENOMIC DNA]</scope>
    <source>
        <tissue evidence="2">Muscle</tissue>
    </source>
</reference>
<accession>A0A423T3A9</accession>
<dbReference type="Gene3D" id="3.10.100.10">
    <property type="entry name" value="Mannose-Binding Protein A, subunit A"/>
    <property type="match status" value="1"/>
</dbReference>
<organism evidence="2 3">
    <name type="scientific">Penaeus vannamei</name>
    <name type="common">Whiteleg shrimp</name>
    <name type="synonym">Litopenaeus vannamei</name>
    <dbReference type="NCBI Taxonomy" id="6689"/>
    <lineage>
        <taxon>Eukaryota</taxon>
        <taxon>Metazoa</taxon>
        <taxon>Ecdysozoa</taxon>
        <taxon>Arthropoda</taxon>
        <taxon>Crustacea</taxon>
        <taxon>Multicrustacea</taxon>
        <taxon>Malacostraca</taxon>
        <taxon>Eumalacostraca</taxon>
        <taxon>Eucarida</taxon>
        <taxon>Decapoda</taxon>
        <taxon>Dendrobranchiata</taxon>
        <taxon>Penaeoidea</taxon>
        <taxon>Penaeidae</taxon>
        <taxon>Penaeus</taxon>
    </lineage>
</organism>
<dbReference type="CDD" id="cd00037">
    <property type="entry name" value="CLECT"/>
    <property type="match status" value="1"/>
</dbReference>
<reference evidence="2 3" key="1">
    <citation type="submission" date="2018-04" db="EMBL/GenBank/DDBJ databases">
        <authorList>
            <person name="Zhang X."/>
            <person name="Yuan J."/>
            <person name="Li F."/>
            <person name="Xiang J."/>
        </authorList>
    </citation>
    <scope>NUCLEOTIDE SEQUENCE [LARGE SCALE GENOMIC DNA]</scope>
    <source>
        <tissue evidence="2">Muscle</tissue>
    </source>
</reference>
<name>A0A423T3A9_PENVA</name>